<dbReference type="RefSeq" id="WP_005189669.1">
    <property type="nucleotide sequence ID" value="NZ_BAED01000054.1"/>
</dbReference>
<dbReference type="InterPro" id="IPR051447">
    <property type="entry name" value="Lipoprotein-release_system"/>
</dbReference>
<dbReference type="Proteomes" id="UP000006023">
    <property type="component" value="Unassembled WGS sequence"/>
</dbReference>
<keyword evidence="5 7" id="KW-1133">Transmembrane helix</keyword>
<dbReference type="PANTHER" id="PTHR30489:SF0">
    <property type="entry name" value="LIPOPROTEIN-RELEASING SYSTEM TRANSMEMBRANE PROTEIN LOLE"/>
    <property type="match status" value="1"/>
</dbReference>
<dbReference type="AlphaFoldDB" id="G7GSD5"/>
<feature type="transmembrane region" description="Helical" evidence="7">
    <location>
        <begin position="342"/>
        <end position="368"/>
    </location>
</feature>
<feature type="transmembrane region" description="Helical" evidence="7">
    <location>
        <begin position="205"/>
        <end position="224"/>
    </location>
</feature>
<dbReference type="Pfam" id="PF02687">
    <property type="entry name" value="FtsX"/>
    <property type="match status" value="2"/>
</dbReference>
<feature type="transmembrane region" description="Helical" evidence="7">
    <location>
        <begin position="389"/>
        <end position="412"/>
    </location>
</feature>
<evidence type="ECO:0000256" key="3">
    <source>
        <dbReference type="ARBA" id="ARBA00022475"/>
    </source>
</evidence>
<evidence type="ECO:0000256" key="7">
    <source>
        <dbReference type="SAM" id="Phobius"/>
    </source>
</evidence>
<feature type="transmembrane region" description="Helical" evidence="7">
    <location>
        <begin position="236"/>
        <end position="258"/>
    </location>
</feature>
<evidence type="ECO:0000256" key="2">
    <source>
        <dbReference type="ARBA" id="ARBA00005236"/>
    </source>
</evidence>
<proteinExistence type="inferred from homology"/>
<evidence type="ECO:0000259" key="8">
    <source>
        <dbReference type="Pfam" id="PF02687"/>
    </source>
</evidence>
<evidence type="ECO:0000313" key="9">
    <source>
        <dbReference type="EMBL" id="GAB06510.1"/>
    </source>
</evidence>
<dbReference type="STRING" id="1075090.GOAMR_54_00200"/>
<sequence>MTTTAEITKGSLSATSPKLTVGSLRELTTVGVVCGIGAAYSAALLGASDLLDTVSRAEGDDPIGQALSAVSSVFILVALFVSAIVISNGVDTVIAGRRDQLTLLRLIGASGRQLRSGLVRAVAAVAATGAVIGVAVGTAGVDVTRIILVHNGKIPDADYSTITFLVVPAAVAVVGTAVVATLAGTRRTLASVAAIQTVRREVPRWRLVAAAGVVATGAVILGIACRLGENGSTAGFFAAFFGSALVSAGFLIGAPLIVPRLVSACGRAVGTSPSALLARKNAVSDPARTTRSAVGLLIGVTLVTSIAAGMTSLHTAVRHNWADLTPEQVATNDKILDITTTVLVAIIAISVIIAAVGFISTMSLTVISRTREIGMLRAMGFTARQVRSMIFRESLALTGTAVAGGLTLGIVFGSIASQSLIGHLTSGMPIGLPWGVLVAIIAGTFVLAVVAALPPSRRAVAVSPVDALATP</sequence>
<evidence type="ECO:0000256" key="4">
    <source>
        <dbReference type="ARBA" id="ARBA00022692"/>
    </source>
</evidence>
<reference evidence="9 10" key="1">
    <citation type="submission" date="2011-11" db="EMBL/GenBank/DDBJ databases">
        <title>Whole genome shotgun sequence of Gordonia amarae NBRC 15530.</title>
        <authorList>
            <person name="Takarada H."/>
            <person name="Hosoyama A."/>
            <person name="Tsuchikane K."/>
            <person name="Katsumata H."/>
            <person name="Yamazaki S."/>
            <person name="Fujita N."/>
        </authorList>
    </citation>
    <scope>NUCLEOTIDE SEQUENCE [LARGE SCALE GENOMIC DNA]</scope>
    <source>
        <strain evidence="9 10">NBRC 15530</strain>
    </source>
</reference>
<comment type="subcellular location">
    <subcellularLocation>
        <location evidence="1">Cell membrane</location>
        <topology evidence="1">Multi-pass membrane protein</topology>
    </subcellularLocation>
</comment>
<evidence type="ECO:0000256" key="1">
    <source>
        <dbReference type="ARBA" id="ARBA00004651"/>
    </source>
</evidence>
<dbReference type="eggNOG" id="COG0577">
    <property type="taxonomic scope" value="Bacteria"/>
</dbReference>
<feature type="transmembrane region" description="Helical" evidence="7">
    <location>
        <begin position="27"/>
        <end position="47"/>
    </location>
</feature>
<evidence type="ECO:0000256" key="5">
    <source>
        <dbReference type="ARBA" id="ARBA00022989"/>
    </source>
</evidence>
<dbReference type="GO" id="GO:0098797">
    <property type="term" value="C:plasma membrane protein complex"/>
    <property type="evidence" value="ECO:0007669"/>
    <property type="project" value="TreeGrafter"/>
</dbReference>
<feature type="transmembrane region" description="Helical" evidence="7">
    <location>
        <begin position="67"/>
        <end position="96"/>
    </location>
</feature>
<dbReference type="GO" id="GO:0044874">
    <property type="term" value="P:lipoprotein localization to outer membrane"/>
    <property type="evidence" value="ECO:0007669"/>
    <property type="project" value="TreeGrafter"/>
</dbReference>
<name>G7GSD5_9ACTN</name>
<feature type="domain" description="ABC3 transporter permease C-terminal" evidence="8">
    <location>
        <begin position="345"/>
        <end position="463"/>
    </location>
</feature>
<feature type="transmembrane region" description="Helical" evidence="7">
    <location>
        <begin position="294"/>
        <end position="317"/>
    </location>
</feature>
<feature type="transmembrane region" description="Helical" evidence="7">
    <location>
        <begin position="161"/>
        <end position="184"/>
    </location>
</feature>
<evidence type="ECO:0000256" key="6">
    <source>
        <dbReference type="ARBA" id="ARBA00023136"/>
    </source>
</evidence>
<dbReference type="InterPro" id="IPR003838">
    <property type="entry name" value="ABC3_permease_C"/>
</dbReference>
<keyword evidence="6 7" id="KW-0472">Membrane</keyword>
<keyword evidence="3" id="KW-1003">Cell membrane</keyword>
<comment type="similarity">
    <text evidence="2">Belongs to the ABC-4 integral membrane protein family. LolC/E subfamily.</text>
</comment>
<dbReference type="EMBL" id="BAED01000054">
    <property type="protein sequence ID" value="GAB06510.1"/>
    <property type="molecule type" value="Genomic_DNA"/>
</dbReference>
<dbReference type="PANTHER" id="PTHR30489">
    <property type="entry name" value="LIPOPROTEIN-RELEASING SYSTEM TRANSMEMBRANE PROTEIN LOLE"/>
    <property type="match status" value="1"/>
</dbReference>
<evidence type="ECO:0000313" key="10">
    <source>
        <dbReference type="Proteomes" id="UP000006023"/>
    </source>
</evidence>
<comment type="caution">
    <text evidence="9">The sequence shown here is derived from an EMBL/GenBank/DDBJ whole genome shotgun (WGS) entry which is preliminary data.</text>
</comment>
<gene>
    <name evidence="9" type="ORF">GOAMR_54_00200</name>
</gene>
<keyword evidence="4 7" id="KW-0812">Transmembrane</keyword>
<protein>
    <submittedName>
        <fullName evidence="9">Putative ABC transporter permease protein</fullName>
    </submittedName>
</protein>
<accession>G7GSD5</accession>
<organism evidence="9 10">
    <name type="scientific">Gordonia amarae NBRC 15530</name>
    <dbReference type="NCBI Taxonomy" id="1075090"/>
    <lineage>
        <taxon>Bacteria</taxon>
        <taxon>Bacillati</taxon>
        <taxon>Actinomycetota</taxon>
        <taxon>Actinomycetes</taxon>
        <taxon>Mycobacteriales</taxon>
        <taxon>Gordoniaceae</taxon>
        <taxon>Gordonia</taxon>
    </lineage>
</organism>
<feature type="transmembrane region" description="Helical" evidence="7">
    <location>
        <begin position="432"/>
        <end position="453"/>
    </location>
</feature>
<feature type="transmembrane region" description="Helical" evidence="7">
    <location>
        <begin position="117"/>
        <end position="141"/>
    </location>
</feature>
<feature type="domain" description="ABC3 transporter permease C-terminal" evidence="8">
    <location>
        <begin position="73"/>
        <end position="181"/>
    </location>
</feature>
<keyword evidence="10" id="KW-1185">Reference proteome</keyword>